<evidence type="ECO:0000256" key="1">
    <source>
        <dbReference type="SAM" id="Phobius"/>
    </source>
</evidence>
<reference evidence="2 3" key="1">
    <citation type="submission" date="2020-04" db="EMBL/GenBank/DDBJ databases">
        <authorList>
            <person name="Hitch T.C.A."/>
            <person name="Wylensek D."/>
            <person name="Clavel T."/>
        </authorList>
    </citation>
    <scope>NUCLEOTIDE SEQUENCE [LARGE SCALE GENOMIC DNA]</scope>
    <source>
        <strain evidence="2 3">PG-251-APC-1</strain>
    </source>
</reference>
<dbReference type="AlphaFoldDB" id="A0A848CF39"/>
<protein>
    <submittedName>
        <fullName evidence="2">Uncharacterized protein</fullName>
    </submittedName>
</protein>
<comment type="caution">
    <text evidence="2">The sequence shown here is derived from an EMBL/GenBank/DDBJ whole genome shotgun (WGS) entry which is preliminary data.</text>
</comment>
<keyword evidence="1" id="KW-0812">Transmembrane</keyword>
<dbReference type="RefSeq" id="WP_168935565.1">
    <property type="nucleotide sequence ID" value="NZ_JABAFY010000019.1"/>
</dbReference>
<name>A0A848CF39_9BACT</name>
<feature type="transmembrane region" description="Helical" evidence="1">
    <location>
        <begin position="93"/>
        <end position="114"/>
    </location>
</feature>
<keyword evidence="1" id="KW-0472">Membrane</keyword>
<evidence type="ECO:0000313" key="3">
    <source>
        <dbReference type="Proteomes" id="UP000522333"/>
    </source>
</evidence>
<accession>A0A848CF39</accession>
<evidence type="ECO:0000313" key="2">
    <source>
        <dbReference type="EMBL" id="NME52184.1"/>
    </source>
</evidence>
<dbReference type="EMBL" id="JABAFY010000019">
    <property type="protein sequence ID" value="NME52184.1"/>
    <property type="molecule type" value="Genomic_DNA"/>
</dbReference>
<sequence length="201" mass="21627">MTCSEQERRQQGEALRMAFHALWTEAQARNAREGQEGLITYTDMNHIADILRTDAPRYFDGGHLPATIDAGLQLAITLLDPSKGRMKDNLKKALSLAGGASGAGLIWICLAQILNPGLLASVAAFFAGGVAGSILAPVGVVGGISLLVASLYAAMQKMTPQQRTVKCHSLVMQAIDKWIKNGEKNDRIIATAYVKRNELPQ</sequence>
<dbReference type="Proteomes" id="UP000522333">
    <property type="component" value="Unassembled WGS sequence"/>
</dbReference>
<organism evidence="2 3">
    <name type="scientific">Desulfovibrio piger</name>
    <dbReference type="NCBI Taxonomy" id="901"/>
    <lineage>
        <taxon>Bacteria</taxon>
        <taxon>Pseudomonadati</taxon>
        <taxon>Thermodesulfobacteriota</taxon>
        <taxon>Desulfovibrionia</taxon>
        <taxon>Desulfovibrionales</taxon>
        <taxon>Desulfovibrionaceae</taxon>
        <taxon>Desulfovibrio</taxon>
    </lineage>
</organism>
<feature type="transmembrane region" description="Helical" evidence="1">
    <location>
        <begin position="134"/>
        <end position="154"/>
    </location>
</feature>
<proteinExistence type="predicted"/>
<gene>
    <name evidence="2" type="ORF">HF854_06505</name>
</gene>
<keyword evidence="1" id="KW-1133">Transmembrane helix</keyword>